<evidence type="ECO:0000313" key="6">
    <source>
        <dbReference type="EMBL" id="VDL78766.1"/>
    </source>
</evidence>
<evidence type="ECO:0000256" key="5">
    <source>
        <dbReference type="SAM" id="SignalP"/>
    </source>
</evidence>
<dbReference type="WBParaSite" id="NBR_0001517101-mRNA-1">
    <property type="protein sequence ID" value="NBR_0001517101-mRNA-1"/>
    <property type="gene ID" value="NBR_0001517101"/>
</dbReference>
<name>A0A0N4YEN3_NIPBR</name>
<dbReference type="PROSITE" id="PS50068">
    <property type="entry name" value="LDLRA_2"/>
    <property type="match status" value="1"/>
</dbReference>
<gene>
    <name evidence="6" type="ORF">NBR_LOCUS15172</name>
</gene>
<dbReference type="SMART" id="SM00192">
    <property type="entry name" value="LDLa"/>
    <property type="match status" value="1"/>
</dbReference>
<dbReference type="Pfam" id="PF00057">
    <property type="entry name" value="Ldl_recept_a"/>
    <property type="match status" value="1"/>
</dbReference>
<evidence type="ECO:0000256" key="4">
    <source>
        <dbReference type="SAM" id="Phobius"/>
    </source>
</evidence>
<dbReference type="PANTHER" id="PTHR46876:SF1">
    <property type="entry name" value="LOW-DENSITY LIPOPROTEIN RECEPTOR-RELATED PROTEIN 11"/>
    <property type="match status" value="1"/>
</dbReference>
<reference evidence="8" key="1">
    <citation type="submission" date="2017-02" db="UniProtKB">
        <authorList>
            <consortium name="WormBaseParasite"/>
        </authorList>
    </citation>
    <scope>IDENTIFICATION</scope>
</reference>
<feature type="signal peptide" evidence="5">
    <location>
        <begin position="1"/>
        <end position="21"/>
    </location>
</feature>
<keyword evidence="7" id="KW-1185">Reference proteome</keyword>
<dbReference type="Gene3D" id="4.10.400.10">
    <property type="entry name" value="Low-density Lipoprotein Receptor"/>
    <property type="match status" value="1"/>
</dbReference>
<dbReference type="AlphaFoldDB" id="A0A0N4YEN3"/>
<dbReference type="SUPFAM" id="SSF57424">
    <property type="entry name" value="LDL receptor-like module"/>
    <property type="match status" value="1"/>
</dbReference>
<evidence type="ECO:0000256" key="3">
    <source>
        <dbReference type="SAM" id="MobiDB-lite"/>
    </source>
</evidence>
<evidence type="ECO:0000313" key="8">
    <source>
        <dbReference type="WBParaSite" id="NBR_0001517101-mRNA-1"/>
    </source>
</evidence>
<organism evidence="8">
    <name type="scientific">Nippostrongylus brasiliensis</name>
    <name type="common">Rat hookworm</name>
    <dbReference type="NCBI Taxonomy" id="27835"/>
    <lineage>
        <taxon>Eukaryota</taxon>
        <taxon>Metazoa</taxon>
        <taxon>Ecdysozoa</taxon>
        <taxon>Nematoda</taxon>
        <taxon>Chromadorea</taxon>
        <taxon>Rhabditida</taxon>
        <taxon>Rhabditina</taxon>
        <taxon>Rhabditomorpha</taxon>
        <taxon>Strongyloidea</taxon>
        <taxon>Heligmosomidae</taxon>
        <taxon>Nippostrongylus</taxon>
    </lineage>
</organism>
<sequence>MRTLMLLVTSVLFQFVDQLLAQLESAMGMQSNLDDSQRRKETQPLCPGEWQWPCHNGECIARYDACDGVPQCSDGSDEWNCEQWRANHAYNKPSGEEAHSPTTTASTSTTTASSSDLIVLSNREVFTAFIVFSVLALLVVAIIRRRARMKALSRNRRGNLLQRFQGDSDEDDILISSMYS</sequence>
<proteinExistence type="predicted"/>
<dbReference type="InterPro" id="IPR023415">
    <property type="entry name" value="LDLR_class-A_CS"/>
</dbReference>
<protein>
    <submittedName>
        <fullName evidence="8">Low-density lipoprotein receptor domain class A</fullName>
    </submittedName>
</protein>
<feature type="compositionally biased region" description="Low complexity" evidence="3">
    <location>
        <begin position="102"/>
        <end position="111"/>
    </location>
</feature>
<comment type="caution">
    <text evidence="2">Lacks conserved residue(s) required for the propagation of feature annotation.</text>
</comment>
<reference evidence="6 7" key="2">
    <citation type="submission" date="2018-11" db="EMBL/GenBank/DDBJ databases">
        <authorList>
            <consortium name="Pathogen Informatics"/>
        </authorList>
    </citation>
    <scope>NUCLEOTIDE SEQUENCE [LARGE SCALE GENOMIC DNA]</scope>
</reference>
<keyword evidence="4" id="KW-0812">Transmembrane</keyword>
<dbReference type="InterPro" id="IPR036055">
    <property type="entry name" value="LDL_receptor-like_sf"/>
</dbReference>
<dbReference type="CDD" id="cd00112">
    <property type="entry name" value="LDLa"/>
    <property type="match status" value="1"/>
</dbReference>
<evidence type="ECO:0000256" key="1">
    <source>
        <dbReference type="ARBA" id="ARBA00023157"/>
    </source>
</evidence>
<keyword evidence="5" id="KW-0732">Signal</keyword>
<dbReference type="InterPro" id="IPR002172">
    <property type="entry name" value="LDrepeatLR_classA_rpt"/>
</dbReference>
<feature type="disulfide bond" evidence="2">
    <location>
        <begin position="66"/>
        <end position="81"/>
    </location>
</feature>
<feature type="region of interest" description="Disordered" evidence="3">
    <location>
        <begin position="91"/>
        <end position="111"/>
    </location>
</feature>
<dbReference type="OMA" id="AQYDLCN"/>
<feature type="transmembrane region" description="Helical" evidence="4">
    <location>
        <begin position="125"/>
        <end position="143"/>
    </location>
</feature>
<evidence type="ECO:0000313" key="7">
    <source>
        <dbReference type="Proteomes" id="UP000271162"/>
    </source>
</evidence>
<dbReference type="Proteomes" id="UP000271162">
    <property type="component" value="Unassembled WGS sequence"/>
</dbReference>
<keyword evidence="4" id="KW-1133">Transmembrane helix</keyword>
<feature type="chain" id="PRO_5043125582" evidence="5">
    <location>
        <begin position="22"/>
        <end position="180"/>
    </location>
</feature>
<dbReference type="PANTHER" id="PTHR46876">
    <property type="entry name" value="LOW-DENSITY LIPOPROTEIN RECEPTOR-RELATED PROTEIN 11"/>
    <property type="match status" value="1"/>
</dbReference>
<dbReference type="EMBL" id="UYSL01021623">
    <property type="protein sequence ID" value="VDL78766.1"/>
    <property type="molecule type" value="Genomic_DNA"/>
</dbReference>
<evidence type="ECO:0000256" key="2">
    <source>
        <dbReference type="PROSITE-ProRule" id="PRU00124"/>
    </source>
</evidence>
<feature type="disulfide bond" evidence="2">
    <location>
        <begin position="54"/>
        <end position="72"/>
    </location>
</feature>
<keyword evidence="1 2" id="KW-1015">Disulfide bond</keyword>
<dbReference type="PROSITE" id="PS01209">
    <property type="entry name" value="LDLRA_1"/>
    <property type="match status" value="1"/>
</dbReference>
<accession>A0A0N4YEN3</accession>
<keyword evidence="4" id="KW-0472">Membrane</keyword>